<proteinExistence type="predicted"/>
<evidence type="ECO:0000313" key="2">
    <source>
        <dbReference type="Proteomes" id="UP000423756"/>
    </source>
</evidence>
<gene>
    <name evidence="1" type="ORF">F7Q91_03225</name>
</gene>
<evidence type="ECO:0000313" key="1">
    <source>
        <dbReference type="EMBL" id="KAB0482434.1"/>
    </source>
</evidence>
<sequence length="478" mass="55170">MTECELTDRKFNKAKWLTMCSKALGFDDWGALQNLSKSFSNNSPSLVFTPTTIDAFAIKLRNTIGDPNIELEHLKQAIISTGTNEEKNLFGVAPDFKLMGPTEYIIEFGADPLYEFPLLKWLWCRRNFDEPEKKILGYYLDEMKHERKGLTRAEIKEKCLDVYAKHGHKITDIVEGLIGLGYVERFDGRSGRSLRVSERGAGYFIRELTGDHNLAWSSWWTKFQSLFQGVPYKSINSDWNRYILSFCMGETPEEAAENCSWDQVYIDSSKLVEKAITAQTSHTHLPTFPNFRAFHFLPRLMLSQDIQNTRSNDINFNFEGPDWCGAPDDHKLKKLWANPRNVGVQSLGHRGWISIIPEAVTEFTVIYRWSSKSRRFRNVEHHMTYVLQPDTNTVENWFYGVNIGNDKKHNNRFFDSEHSFTSLLSLTHGQSLSKEEILELDRVKAGIRYLEITGEKVLIKERRTLTASNQFESVGAFN</sequence>
<name>A0A7V7NX39_9VIBR</name>
<dbReference type="Proteomes" id="UP000423756">
    <property type="component" value="Unassembled WGS sequence"/>
</dbReference>
<organism evidence="1 2">
    <name type="scientific">Vibrio chagasii</name>
    <dbReference type="NCBI Taxonomy" id="170679"/>
    <lineage>
        <taxon>Bacteria</taxon>
        <taxon>Pseudomonadati</taxon>
        <taxon>Pseudomonadota</taxon>
        <taxon>Gammaproteobacteria</taxon>
        <taxon>Vibrionales</taxon>
        <taxon>Vibrionaceae</taxon>
        <taxon>Vibrio</taxon>
    </lineage>
</organism>
<dbReference type="AlphaFoldDB" id="A0A7V7NX39"/>
<reference evidence="1 2" key="1">
    <citation type="submission" date="2019-09" db="EMBL/GenBank/DDBJ databases">
        <title>Draft genome sequences of 48 bacterial type strains from the CCUG.</title>
        <authorList>
            <person name="Tunovic T."/>
            <person name="Pineiro-Iglesias B."/>
            <person name="Unosson C."/>
            <person name="Inganas E."/>
            <person name="Ohlen M."/>
            <person name="Cardew S."/>
            <person name="Jensie-Markopoulos S."/>
            <person name="Salva-Serra F."/>
            <person name="Jaen-Luchoro D."/>
            <person name="Karlsson R."/>
            <person name="Svensson-Stadler L."/>
            <person name="Chun J."/>
            <person name="Moore E."/>
        </authorList>
    </citation>
    <scope>NUCLEOTIDE SEQUENCE [LARGE SCALE GENOMIC DNA]</scope>
    <source>
        <strain evidence="1 2">CCUG 48643</strain>
    </source>
</reference>
<dbReference type="RefSeq" id="WP_137406589.1">
    <property type="nucleotide sequence ID" value="NZ_SZQG01000004.1"/>
</dbReference>
<dbReference type="EMBL" id="VZPX01000004">
    <property type="protein sequence ID" value="KAB0482434.1"/>
    <property type="molecule type" value="Genomic_DNA"/>
</dbReference>
<protein>
    <submittedName>
        <fullName evidence="1">Uncharacterized protein</fullName>
    </submittedName>
</protein>
<accession>A0A7V7NX39</accession>
<comment type="caution">
    <text evidence="1">The sequence shown here is derived from an EMBL/GenBank/DDBJ whole genome shotgun (WGS) entry which is preliminary data.</text>
</comment>